<dbReference type="EMBL" id="JADPIE010000001">
    <property type="protein sequence ID" value="MBF8435655.1"/>
    <property type="molecule type" value="Genomic_DNA"/>
</dbReference>
<organism evidence="7 8">
    <name type="scientific">Halonatronomonas betaini</name>
    <dbReference type="NCBI Taxonomy" id="2778430"/>
    <lineage>
        <taxon>Bacteria</taxon>
        <taxon>Bacillati</taxon>
        <taxon>Bacillota</taxon>
        <taxon>Clostridia</taxon>
        <taxon>Halanaerobiales</taxon>
        <taxon>Halarsenatibacteraceae</taxon>
        <taxon>Halonatronomonas</taxon>
    </lineage>
</organism>
<gene>
    <name evidence="7" type="ORF">I0Q91_01055</name>
</gene>
<evidence type="ECO:0000313" key="7">
    <source>
        <dbReference type="EMBL" id="MBF8435655.1"/>
    </source>
</evidence>
<dbReference type="Gene3D" id="3.40.109.10">
    <property type="entry name" value="NADH Oxidase"/>
    <property type="match status" value="1"/>
</dbReference>
<comment type="cofactor">
    <cofactor evidence="1">
        <name>FMN</name>
        <dbReference type="ChEBI" id="CHEBI:58210"/>
    </cofactor>
</comment>
<evidence type="ECO:0000259" key="6">
    <source>
        <dbReference type="Pfam" id="PF00881"/>
    </source>
</evidence>
<reference evidence="7" key="1">
    <citation type="submission" date="2020-11" db="EMBL/GenBank/DDBJ databases">
        <title>Halonatronomonas betainensis gen. nov., sp. nov. a novel haloalkaliphilic representative of the family Halanaerobiacae capable of betaine degradation.</title>
        <authorList>
            <person name="Boltyanskaya Y."/>
            <person name="Kevbrin V."/>
            <person name="Detkova E."/>
            <person name="Grouzdev D.S."/>
            <person name="Koziaeva V."/>
            <person name="Zhilina T."/>
        </authorList>
    </citation>
    <scope>NUCLEOTIDE SEQUENCE</scope>
    <source>
        <strain evidence="7">Z-7014</strain>
    </source>
</reference>
<keyword evidence="8" id="KW-1185">Reference proteome</keyword>
<dbReference type="InterPro" id="IPR029479">
    <property type="entry name" value="Nitroreductase"/>
</dbReference>
<evidence type="ECO:0000256" key="2">
    <source>
        <dbReference type="ARBA" id="ARBA00007118"/>
    </source>
</evidence>
<keyword evidence="5" id="KW-0560">Oxidoreductase</keyword>
<protein>
    <submittedName>
        <fullName evidence="7">Nitroreductase family protein</fullName>
    </submittedName>
</protein>
<dbReference type="AlphaFoldDB" id="A0A931F597"/>
<evidence type="ECO:0000256" key="1">
    <source>
        <dbReference type="ARBA" id="ARBA00001917"/>
    </source>
</evidence>
<dbReference type="Proteomes" id="UP000621436">
    <property type="component" value="Unassembled WGS sequence"/>
</dbReference>
<dbReference type="PANTHER" id="PTHR43673">
    <property type="entry name" value="NAD(P)H NITROREDUCTASE YDGI-RELATED"/>
    <property type="match status" value="1"/>
</dbReference>
<dbReference type="SUPFAM" id="SSF55469">
    <property type="entry name" value="FMN-dependent nitroreductase-like"/>
    <property type="match status" value="1"/>
</dbReference>
<dbReference type="CDD" id="cd02137">
    <property type="entry name" value="MhqN-like"/>
    <property type="match status" value="1"/>
</dbReference>
<comment type="caution">
    <text evidence="7">The sequence shown here is derived from an EMBL/GenBank/DDBJ whole genome shotgun (WGS) entry which is preliminary data.</text>
</comment>
<evidence type="ECO:0000256" key="4">
    <source>
        <dbReference type="ARBA" id="ARBA00022643"/>
    </source>
</evidence>
<name>A0A931F597_9FIRM</name>
<dbReference type="PANTHER" id="PTHR43673:SF2">
    <property type="entry name" value="NITROREDUCTASE"/>
    <property type="match status" value="1"/>
</dbReference>
<comment type="similarity">
    <text evidence="2">Belongs to the nitroreductase family.</text>
</comment>
<evidence type="ECO:0000256" key="5">
    <source>
        <dbReference type="ARBA" id="ARBA00023002"/>
    </source>
</evidence>
<dbReference type="GO" id="GO:0016491">
    <property type="term" value="F:oxidoreductase activity"/>
    <property type="evidence" value="ECO:0007669"/>
    <property type="project" value="UniProtKB-KW"/>
</dbReference>
<accession>A0A931F597</accession>
<dbReference type="InterPro" id="IPR000415">
    <property type="entry name" value="Nitroreductase-like"/>
</dbReference>
<dbReference type="Pfam" id="PF00881">
    <property type="entry name" value="Nitroreductase"/>
    <property type="match status" value="1"/>
</dbReference>
<keyword evidence="4" id="KW-0288">FMN</keyword>
<dbReference type="RefSeq" id="WP_270452298.1">
    <property type="nucleotide sequence ID" value="NZ_JADPIE010000001.1"/>
</dbReference>
<evidence type="ECO:0000313" key="8">
    <source>
        <dbReference type="Proteomes" id="UP000621436"/>
    </source>
</evidence>
<keyword evidence="3" id="KW-0285">Flavoprotein</keyword>
<sequence length="213" mass="24750">MSQSKLPQIDYFDVLNNRRSVFSFDPDKDLEDDLLRKIINKATLAPSSYNLQPWRVLAVKSQRMREKVYEKACSQQKVLDAPVLLVVLGDKDGYFRENPAWEVKKELGKVDEDKIEKIIKHNDNVTYNTPEKKLAFAIRNSSLLAMSIMLTAKAFGVDTHPMIGFKPDKIREIFEIEDKIEINMLISVGYHDSTHQLKPREERLSYEQIVTEY</sequence>
<evidence type="ECO:0000256" key="3">
    <source>
        <dbReference type="ARBA" id="ARBA00022630"/>
    </source>
</evidence>
<proteinExistence type="inferred from homology"/>
<feature type="domain" description="Nitroreductase" evidence="6">
    <location>
        <begin position="17"/>
        <end position="190"/>
    </location>
</feature>